<dbReference type="EMBL" id="CP001951">
    <property type="protein sequence ID" value="ADM12333.1"/>
    <property type="molecule type" value="Genomic_DNA"/>
</dbReference>
<dbReference type="RefSeq" id="XP_003073693.1">
    <property type="nucleotide sequence ID" value="XM_003073647.1"/>
</dbReference>
<reference evidence="2 3" key="1">
    <citation type="journal article" date="2010" name="Nat. Commun.">
        <title>The complete sequence of the smallest known nuclear genome from the microsporidian Encephalitozoon intestinalis.</title>
        <authorList>
            <person name="Corradi N."/>
            <person name="Pombert J.-F."/>
            <person name="Farinelli L."/>
            <person name="Didier E.S."/>
            <person name="Keeling P.J."/>
        </authorList>
    </citation>
    <scope>NUCLEOTIDE SEQUENCE [LARGE SCALE GENOMIC DNA]</scope>
    <source>
        <strain evidence="2 3">ATCC 50506</strain>
    </source>
</reference>
<protein>
    <submittedName>
        <fullName evidence="2">Uncharacterized protein</fullName>
    </submittedName>
</protein>
<sequence length="78" mass="8801">MSEQREEKPLYMLKSTGPGRKKRRRGDPFIDCYLKGDPSTRCTSDSSEGRPDIGDAVIYRSDLDSGDEIIYLSELLQG</sequence>
<gene>
    <name evidence="2" type="ORF">Eint_100030</name>
</gene>
<name>E0S9E8_ENCIT</name>
<dbReference type="Proteomes" id="UP000002313">
    <property type="component" value="Chromosome X"/>
</dbReference>
<dbReference type="KEGG" id="ein:Eint_100030"/>
<dbReference type="VEuPathDB" id="MicrosporidiaDB:Eint_100030"/>
<reference evidence="2 3" key="2">
    <citation type="journal article" date="2012" name="Proc. Natl. Acad. Sci. U.S.A.">
        <title>Gain and loss of multiple functionally related, horizontally transferred genes in the reduced genomes of two microsporidian parasites.</title>
        <authorList>
            <person name="Pombert J.-F."/>
            <person name="Selman M."/>
            <person name="Burki F."/>
            <person name="Bardell F.T."/>
            <person name="Farinelli L."/>
            <person name="Solter L.F."/>
            <person name="Whitman D.W."/>
            <person name="Weiss L.M."/>
            <person name="Corradi N."/>
            <person name="Keeling P.J."/>
        </authorList>
    </citation>
    <scope>NUCLEOTIDE SEQUENCE [LARGE SCALE GENOMIC DNA]</scope>
    <source>
        <strain evidence="2 3">ATCC 50506</strain>
    </source>
</reference>
<dbReference type="GeneID" id="9699394"/>
<evidence type="ECO:0000256" key="1">
    <source>
        <dbReference type="SAM" id="MobiDB-lite"/>
    </source>
</evidence>
<organism evidence="2 3">
    <name type="scientific">Encephalitozoon intestinalis (strain ATCC 50506)</name>
    <name type="common">Microsporidian parasite</name>
    <name type="synonym">Septata intestinalis</name>
    <dbReference type="NCBI Taxonomy" id="876142"/>
    <lineage>
        <taxon>Eukaryota</taxon>
        <taxon>Fungi</taxon>
        <taxon>Fungi incertae sedis</taxon>
        <taxon>Microsporidia</taxon>
        <taxon>Unikaryonidae</taxon>
        <taxon>Encephalitozoon</taxon>
    </lineage>
</organism>
<dbReference type="AlphaFoldDB" id="E0S9E8"/>
<keyword evidence="3" id="KW-1185">Reference proteome</keyword>
<evidence type="ECO:0000313" key="3">
    <source>
        <dbReference type="Proteomes" id="UP000002313"/>
    </source>
</evidence>
<evidence type="ECO:0000313" key="2">
    <source>
        <dbReference type="EMBL" id="ADM12333.1"/>
    </source>
</evidence>
<dbReference type="OrthoDB" id="2194875at2759"/>
<dbReference type="HOGENOM" id="CLU_2622028_0_0_1"/>
<feature type="region of interest" description="Disordered" evidence="1">
    <location>
        <begin position="1"/>
        <end position="30"/>
    </location>
</feature>
<proteinExistence type="predicted"/>
<accession>E0S9E8</accession>